<dbReference type="Proteomes" id="UP000190626">
    <property type="component" value="Unassembled WGS sequence"/>
</dbReference>
<protein>
    <recommendedName>
        <fullName evidence="3">Translation initiation inhibitor</fullName>
    </recommendedName>
</protein>
<dbReference type="InterPro" id="IPR035959">
    <property type="entry name" value="RutC-like_sf"/>
</dbReference>
<name>A0A1V4H9E8_9BACL</name>
<dbReference type="Gene3D" id="3.30.1330.40">
    <property type="entry name" value="RutC-like"/>
    <property type="match status" value="2"/>
</dbReference>
<comment type="caution">
    <text evidence="1">The sequence shown here is derived from an EMBL/GenBank/DDBJ whole genome shotgun (WGS) entry which is preliminary data.</text>
</comment>
<dbReference type="AlphaFoldDB" id="A0A1V4H9E8"/>
<accession>A0A1V4H9E8</accession>
<sequence>MSTQLIELELTKNLIKITTVDETEYFITISFEQKSEKQMEDLDQAYQAAYKFLCKNDIEIFHERVFGSASLYETFDAMRQNHVRTYFNKVEIPYTYVGAPPFWGEGIAGIILHGINAKKKGGTIRDVEFEGQICGRMYEKESDKRLMLSAIFHNELRDKSYEQIYHTFCKINQILNGNGLNYRDVIRTWIYIPQILDYYDQFNLGRNRFLEELNIIPTRDSIRDFDFENIFMPASTGVGCENPYTSGALFDVYAISKNFESEIKVSNETGSKQRSAYRYGSAFSRSLIVHQQACDHLFLSGTASIDDKGNTIHLDNIDLQIGETFKVINSLVQEADMNVADWMEGTVFLKKSEYAQAYMKNIEENQVLNPPVILCVADICREDLLFEIDGIFAKKKWL</sequence>
<evidence type="ECO:0000313" key="2">
    <source>
        <dbReference type="Proteomes" id="UP000190626"/>
    </source>
</evidence>
<reference evidence="2" key="1">
    <citation type="submission" date="2016-07" db="EMBL/GenBank/DDBJ databases">
        <authorList>
            <person name="Florea S."/>
            <person name="Webb J.S."/>
            <person name="Jaromczyk J."/>
            <person name="Schardl C.L."/>
        </authorList>
    </citation>
    <scope>NUCLEOTIDE SEQUENCE [LARGE SCALE GENOMIC DNA]</scope>
    <source>
        <strain evidence="2">CY1</strain>
    </source>
</reference>
<evidence type="ECO:0008006" key="3">
    <source>
        <dbReference type="Google" id="ProtNLM"/>
    </source>
</evidence>
<evidence type="ECO:0000313" key="1">
    <source>
        <dbReference type="EMBL" id="OPH47984.1"/>
    </source>
</evidence>
<dbReference type="SUPFAM" id="SSF55298">
    <property type="entry name" value="YjgF-like"/>
    <property type="match status" value="1"/>
</dbReference>
<dbReference type="STRING" id="1469647.BC351_39030"/>
<proteinExistence type="predicted"/>
<organism evidence="1 2">
    <name type="scientific">Paenibacillus ferrarius</name>
    <dbReference type="NCBI Taxonomy" id="1469647"/>
    <lineage>
        <taxon>Bacteria</taxon>
        <taxon>Bacillati</taxon>
        <taxon>Bacillota</taxon>
        <taxon>Bacilli</taxon>
        <taxon>Bacillales</taxon>
        <taxon>Paenibacillaceae</taxon>
        <taxon>Paenibacillus</taxon>
    </lineage>
</organism>
<keyword evidence="2" id="KW-1185">Reference proteome</keyword>
<gene>
    <name evidence="1" type="ORF">BC351_39030</name>
</gene>
<dbReference type="EMBL" id="MBTG01000050">
    <property type="protein sequence ID" value="OPH47984.1"/>
    <property type="molecule type" value="Genomic_DNA"/>
</dbReference>